<organism evidence="2 3">
    <name type="scientific">Halococcus thailandensis JCM 13552</name>
    <dbReference type="NCBI Taxonomy" id="1227457"/>
    <lineage>
        <taxon>Archaea</taxon>
        <taxon>Methanobacteriati</taxon>
        <taxon>Methanobacteriota</taxon>
        <taxon>Stenosarchaea group</taxon>
        <taxon>Halobacteria</taxon>
        <taxon>Halobacteriales</taxon>
        <taxon>Halococcaceae</taxon>
        <taxon>Halococcus</taxon>
    </lineage>
</organism>
<keyword evidence="1" id="KW-0472">Membrane</keyword>
<evidence type="ECO:0000313" key="2">
    <source>
        <dbReference type="EMBL" id="EMA56673.1"/>
    </source>
</evidence>
<proteinExistence type="predicted"/>
<dbReference type="Proteomes" id="UP000011680">
    <property type="component" value="Unassembled WGS sequence"/>
</dbReference>
<feature type="transmembrane region" description="Helical" evidence="1">
    <location>
        <begin position="94"/>
        <end position="113"/>
    </location>
</feature>
<dbReference type="OrthoDB" id="292652at2157"/>
<feature type="transmembrane region" description="Helical" evidence="1">
    <location>
        <begin position="125"/>
        <end position="148"/>
    </location>
</feature>
<dbReference type="EMBL" id="AOMF01000025">
    <property type="protein sequence ID" value="EMA56673.1"/>
    <property type="molecule type" value="Genomic_DNA"/>
</dbReference>
<accession>M0NGJ4</accession>
<gene>
    <name evidence="2" type="ORF">C451_01210</name>
</gene>
<dbReference type="STRING" id="1227457.C451_01210"/>
<keyword evidence="3" id="KW-1185">Reference proteome</keyword>
<comment type="caution">
    <text evidence="2">The sequence shown here is derived from an EMBL/GenBank/DDBJ whole genome shotgun (WGS) entry which is preliminary data.</text>
</comment>
<evidence type="ECO:0000256" key="1">
    <source>
        <dbReference type="SAM" id="Phobius"/>
    </source>
</evidence>
<feature type="transmembrane region" description="Helical" evidence="1">
    <location>
        <begin position="66"/>
        <end position="82"/>
    </location>
</feature>
<keyword evidence="1" id="KW-1133">Transmembrane helix</keyword>
<sequence>MSLTTGEFSRNSLVMLLIIGVITLIGNWVGYGISPVEAAPGIVLIIVIGLVSLLLARVLPLELPSFAYAMVIAFLLSLPYSPVQSVVLSLTEPVNFLATTTPILAYAGLSVGSQVTQMREVSWKLVVVAVFVFFGTFFGSALVAQAVMSIQGTI</sequence>
<evidence type="ECO:0000313" key="3">
    <source>
        <dbReference type="Proteomes" id="UP000011680"/>
    </source>
</evidence>
<name>M0NGJ4_9EURY</name>
<protein>
    <recommendedName>
        <fullName evidence="4">DUF340 domain-containing protein</fullName>
    </recommendedName>
</protein>
<dbReference type="RefSeq" id="WP_007736743.1">
    <property type="nucleotide sequence ID" value="NZ_AOMF01000025.1"/>
</dbReference>
<reference evidence="2 3" key="1">
    <citation type="journal article" date="2014" name="PLoS Genet.">
        <title>Phylogenetically driven sequencing of extremely halophilic archaea reveals strategies for static and dynamic osmo-response.</title>
        <authorList>
            <person name="Becker E.A."/>
            <person name="Seitzer P.M."/>
            <person name="Tritt A."/>
            <person name="Larsen D."/>
            <person name="Krusor M."/>
            <person name="Yao A.I."/>
            <person name="Wu D."/>
            <person name="Madern D."/>
            <person name="Eisen J.A."/>
            <person name="Darling A.E."/>
            <person name="Facciotti M.T."/>
        </authorList>
    </citation>
    <scope>NUCLEOTIDE SEQUENCE [LARGE SCALE GENOMIC DNA]</scope>
    <source>
        <strain evidence="2 3">JCM 13552</strain>
    </source>
</reference>
<evidence type="ECO:0008006" key="4">
    <source>
        <dbReference type="Google" id="ProtNLM"/>
    </source>
</evidence>
<dbReference type="eggNOG" id="arCOG09719">
    <property type="taxonomic scope" value="Archaea"/>
</dbReference>
<keyword evidence="1" id="KW-0812">Transmembrane</keyword>
<feature type="transmembrane region" description="Helical" evidence="1">
    <location>
        <begin position="39"/>
        <end position="59"/>
    </location>
</feature>
<dbReference type="AlphaFoldDB" id="M0NGJ4"/>
<feature type="transmembrane region" description="Helical" evidence="1">
    <location>
        <begin position="12"/>
        <end position="33"/>
    </location>
</feature>